<evidence type="ECO:0000313" key="1">
    <source>
        <dbReference type="EMBL" id="NYH93893.1"/>
    </source>
</evidence>
<evidence type="ECO:0000313" key="2">
    <source>
        <dbReference type="Proteomes" id="UP000522081"/>
    </source>
</evidence>
<dbReference type="AlphaFoldDB" id="A0A7Y9XV98"/>
<name>A0A7Y9XV98_9SPHN</name>
<keyword evidence="2" id="KW-1185">Reference proteome</keyword>
<organism evidence="1 2">
    <name type="scientific">Novosphingobium marinum</name>
    <dbReference type="NCBI Taxonomy" id="1514948"/>
    <lineage>
        <taxon>Bacteria</taxon>
        <taxon>Pseudomonadati</taxon>
        <taxon>Pseudomonadota</taxon>
        <taxon>Alphaproteobacteria</taxon>
        <taxon>Sphingomonadales</taxon>
        <taxon>Sphingomonadaceae</taxon>
        <taxon>Novosphingobium</taxon>
    </lineage>
</organism>
<sequence length="118" mass="13525">MFEISDQTFSTFERAEEEKFVGRMAAFLREKLPYMADEPEEELRGEIRKLKKQANSYGLTTERTVATYVLTAAHLGLDFVDKFDGARKILFRAAGEQRKADLLEAYTLDILEKLATPL</sequence>
<dbReference type="Proteomes" id="UP000522081">
    <property type="component" value="Unassembled WGS sequence"/>
</dbReference>
<protein>
    <submittedName>
        <fullName evidence="1">Uncharacterized protein</fullName>
    </submittedName>
</protein>
<proteinExistence type="predicted"/>
<dbReference type="RefSeq" id="WP_179405858.1">
    <property type="nucleotide sequence ID" value="NZ_BMGF01000001.1"/>
</dbReference>
<accession>A0A7Y9XV98</accession>
<reference evidence="1 2" key="1">
    <citation type="submission" date="2020-07" db="EMBL/GenBank/DDBJ databases">
        <title>Genomic Encyclopedia of Type Strains, Phase IV (KMG-IV): sequencing the most valuable type-strain genomes for metagenomic binning, comparative biology and taxonomic classification.</title>
        <authorList>
            <person name="Goeker M."/>
        </authorList>
    </citation>
    <scope>NUCLEOTIDE SEQUENCE [LARGE SCALE GENOMIC DNA]</scope>
    <source>
        <strain evidence="1 2">DSM 29043</strain>
    </source>
</reference>
<dbReference type="EMBL" id="JACBZF010000001">
    <property type="protein sequence ID" value="NYH93893.1"/>
    <property type="molecule type" value="Genomic_DNA"/>
</dbReference>
<gene>
    <name evidence="1" type="ORF">FHS75_000198</name>
</gene>
<comment type="caution">
    <text evidence="1">The sequence shown here is derived from an EMBL/GenBank/DDBJ whole genome shotgun (WGS) entry which is preliminary data.</text>
</comment>